<evidence type="ECO:0000256" key="1">
    <source>
        <dbReference type="SAM" id="MobiDB-lite"/>
    </source>
</evidence>
<protein>
    <submittedName>
        <fullName evidence="2">Uncharacterized protein</fullName>
    </submittedName>
</protein>
<proteinExistence type="predicted"/>
<dbReference type="SUPFAM" id="SSF50978">
    <property type="entry name" value="WD40 repeat-like"/>
    <property type="match status" value="1"/>
</dbReference>
<organism evidence="2 3">
    <name type="scientific">Euplotes crassus</name>
    <dbReference type="NCBI Taxonomy" id="5936"/>
    <lineage>
        <taxon>Eukaryota</taxon>
        <taxon>Sar</taxon>
        <taxon>Alveolata</taxon>
        <taxon>Ciliophora</taxon>
        <taxon>Intramacronucleata</taxon>
        <taxon>Spirotrichea</taxon>
        <taxon>Hypotrichia</taxon>
        <taxon>Euplotida</taxon>
        <taxon>Euplotidae</taxon>
        <taxon>Moneuplotes</taxon>
    </lineage>
</organism>
<evidence type="ECO:0000313" key="3">
    <source>
        <dbReference type="Proteomes" id="UP001295684"/>
    </source>
</evidence>
<sequence length="947" mass="107626">MAASPLTSLNQYYQVCAGHSQHCMLLWFIDQRQSITYDLSQFLSKTIYGKKYPNYMINDLMFDLNDGEVLYSITTHFRADVEGQQADPEDYIFILSVWDWQKFGLLASTRIQHDDPDGKIQNIRFLIEKKAHYQNDSFNDTFDYTTESGIYQDEYISHPGYDTVNEGNHTKGCITNLPKVFMVDSENNAAIYVIKYDEMSKAGSIKIHLAVDVGSLDLDSLVEIKLYTYQDDDEESGSYANPRGSQIDLEQSNRISSLVILQNQGRAGHETSRVDIYSIYKEFYQSSYHNTLQKIKSVRLKVQAIDIDVCPKNRNMSILGINGDILHLSLSGEFITVQKATGNPSYETKVVPRGERSIFAFTTLNIGTNYAFVGREAGEVLVFDLRDFSLKTTISNLGSYKGGACSVEKVLVTENDNFCAYILQDNTKGVLRVSNETKNAKLIAQSDCILANQGISKIKSFHFFHPEKIESKDINEDYMFLTVNDIGTTTVFSNSLKVQEFQVFSGLSSVSSKSGMPNDTVTATQFLQSDVGTAPSYLYLGTENGVLIKFSIEYERREYSFRLSENEIHQVEVVRGAAPIVIVGMYQNEEDDFLKILLYREEKNTLKVMHCIDNYKISAFKIYKAIAESYTIILKEEDEFYQYNLAYLMQENINNESIDSDVNSIALDDLVDIWNQKTLHEKAHVIRVYKHSSGKIYSELFLTKEEENKNLTLSEKEINDISEQVFKKAREDSLIIFELVKEEFLNQSDISDLKILQLSFIEHVTGKKLIPEIKELGGAHDLSSIIRSSEESESDEPISQELTFSTPERKDPVEEAKITIGQPREVRFYLEQSSNASQYIESSEPEGANLPLRVKSTDFKMKTPQKNTEQAVGVSYLSSPEHDSQRNSLVQGSTNKAFVHTYQTDKLSLGKTVYDNRPYVMKSSAYEDILNSHLQGLGDLEYSNDTI</sequence>
<gene>
    <name evidence="2" type="ORF">ECRASSUSDP1_LOCUS17078</name>
</gene>
<comment type="caution">
    <text evidence="2">The sequence shown here is derived from an EMBL/GenBank/DDBJ whole genome shotgun (WGS) entry which is preliminary data.</text>
</comment>
<feature type="compositionally biased region" description="Basic and acidic residues" evidence="1">
    <location>
        <begin position="807"/>
        <end position="816"/>
    </location>
</feature>
<dbReference type="InterPro" id="IPR036322">
    <property type="entry name" value="WD40_repeat_dom_sf"/>
</dbReference>
<dbReference type="Proteomes" id="UP001295684">
    <property type="component" value="Unassembled WGS sequence"/>
</dbReference>
<evidence type="ECO:0000313" key="2">
    <source>
        <dbReference type="EMBL" id="CAI2375714.1"/>
    </source>
</evidence>
<dbReference type="AlphaFoldDB" id="A0AAD1XNF1"/>
<name>A0AAD1XNF1_EUPCR</name>
<dbReference type="EMBL" id="CAMPGE010017209">
    <property type="protein sequence ID" value="CAI2375714.1"/>
    <property type="molecule type" value="Genomic_DNA"/>
</dbReference>
<keyword evidence="3" id="KW-1185">Reference proteome</keyword>
<feature type="region of interest" description="Disordered" evidence="1">
    <location>
        <begin position="787"/>
        <end position="816"/>
    </location>
</feature>
<reference evidence="2" key="1">
    <citation type="submission" date="2023-07" db="EMBL/GenBank/DDBJ databases">
        <authorList>
            <consortium name="AG Swart"/>
            <person name="Singh M."/>
            <person name="Singh A."/>
            <person name="Seah K."/>
            <person name="Emmerich C."/>
        </authorList>
    </citation>
    <scope>NUCLEOTIDE SEQUENCE</scope>
    <source>
        <strain evidence="2">DP1</strain>
    </source>
</reference>
<accession>A0AAD1XNF1</accession>